<evidence type="ECO:0000256" key="1">
    <source>
        <dbReference type="SAM" id="MobiDB-lite"/>
    </source>
</evidence>
<sequence length="344" mass="37161">MQTVTDRCRGRGLKENEGSMVVEAAMVMPFFLLFVIFLIFIVQMTLFSTALQGTVSDTVKEVASHMYPAALAVQQLEETSDSGAASGSGNTESGAGSASGAPDTGESSSKGWTIPRLSVEEWADRYASELPSPLDNWVKSAAHSGEGPLQELQAEASEAVLDSAVKPLLKPYLSSGILDYNRIHVSNVTIPKLDGKSEPYFGIEVSYELPMKVPFIGRSIVLEASAMERAWIGETENGQEGGDGEGEEAGSISILEKPNPAIPWHKGTIRIRVKPNESVNLTIYYQSGRSTAKFLGWKQADEDGYITWEWTVGGRTTPGSTPTFVIETEDGRRAEGQFNVAANN</sequence>
<reference evidence="3 4" key="1">
    <citation type="submission" date="2014-08" db="EMBL/GenBank/DDBJ databases">
        <title>Comparative genomics of the Paenibacillus odorifer group.</title>
        <authorList>
            <person name="den Bakker H.C."/>
            <person name="Tsai Y.-C."/>
            <person name="Martin N."/>
            <person name="Korlach J."/>
            <person name="Wiedmann M."/>
        </authorList>
    </citation>
    <scope>NUCLEOTIDE SEQUENCE [LARGE SCALE GENOMIC DNA]</scope>
    <source>
        <strain evidence="3 4">DSM 14472</strain>
    </source>
</reference>
<keyword evidence="4" id="KW-1185">Reference proteome</keyword>
<evidence type="ECO:0000256" key="2">
    <source>
        <dbReference type="SAM" id="Phobius"/>
    </source>
</evidence>
<dbReference type="EMBL" id="CP009286">
    <property type="protein sequence ID" value="AIQ62877.1"/>
    <property type="molecule type" value="Genomic_DNA"/>
</dbReference>
<dbReference type="HOGENOM" id="CLU_857494_0_0_9"/>
<dbReference type="STRING" id="169760.PSTEL_06925"/>
<keyword evidence="2" id="KW-0812">Transmembrane</keyword>
<keyword evidence="2" id="KW-1133">Transmembrane helix</keyword>
<feature type="transmembrane region" description="Helical" evidence="2">
    <location>
        <begin position="21"/>
        <end position="42"/>
    </location>
</feature>
<keyword evidence="2" id="KW-0472">Membrane</keyword>
<organism evidence="3 4">
    <name type="scientific">Paenibacillus stellifer</name>
    <dbReference type="NCBI Taxonomy" id="169760"/>
    <lineage>
        <taxon>Bacteria</taxon>
        <taxon>Bacillati</taxon>
        <taxon>Bacillota</taxon>
        <taxon>Bacilli</taxon>
        <taxon>Bacillales</taxon>
        <taxon>Paenibacillaceae</taxon>
        <taxon>Paenibacillus</taxon>
    </lineage>
</organism>
<dbReference type="KEGG" id="pste:PSTEL_06925"/>
<dbReference type="Proteomes" id="UP000029507">
    <property type="component" value="Chromosome"/>
</dbReference>
<gene>
    <name evidence="3" type="ORF">PSTEL_06925</name>
</gene>
<accession>A0A089LPU9</accession>
<dbReference type="AlphaFoldDB" id="A0A089LPU9"/>
<proteinExistence type="predicted"/>
<feature type="region of interest" description="Disordered" evidence="1">
    <location>
        <begin position="78"/>
        <end position="111"/>
    </location>
</feature>
<protein>
    <submittedName>
        <fullName evidence="3">Uncharacterized protein</fullName>
    </submittedName>
</protein>
<evidence type="ECO:0000313" key="3">
    <source>
        <dbReference type="EMBL" id="AIQ62877.1"/>
    </source>
</evidence>
<feature type="compositionally biased region" description="Polar residues" evidence="1">
    <location>
        <begin position="81"/>
        <end position="96"/>
    </location>
</feature>
<evidence type="ECO:0000313" key="4">
    <source>
        <dbReference type="Proteomes" id="UP000029507"/>
    </source>
</evidence>
<name>A0A089LPU9_9BACL</name>